<proteinExistence type="predicted"/>
<name>A0ABW9GYF2_9FIRM</name>
<organism evidence="1 2">
    <name type="scientific">Peptococcus simiae</name>
    <dbReference type="NCBI Taxonomy" id="1643805"/>
    <lineage>
        <taxon>Bacteria</taxon>
        <taxon>Bacillati</taxon>
        <taxon>Bacillota</taxon>
        <taxon>Clostridia</taxon>
        <taxon>Eubacteriales</taxon>
        <taxon>Peptococcaceae</taxon>
        <taxon>Peptococcus</taxon>
    </lineage>
</organism>
<keyword evidence="2" id="KW-1185">Reference proteome</keyword>
<dbReference type="InterPro" id="IPR014986">
    <property type="entry name" value="XkdN-like"/>
</dbReference>
<dbReference type="EMBL" id="JBJUVG010000003">
    <property type="protein sequence ID" value="MFM9413342.1"/>
    <property type="molecule type" value="Genomic_DNA"/>
</dbReference>
<evidence type="ECO:0000313" key="1">
    <source>
        <dbReference type="EMBL" id="MFM9413342.1"/>
    </source>
</evidence>
<comment type="caution">
    <text evidence="1">The sequence shown here is derived from an EMBL/GenBank/DDBJ whole genome shotgun (WGS) entry which is preliminary data.</text>
</comment>
<evidence type="ECO:0000313" key="2">
    <source>
        <dbReference type="Proteomes" id="UP001631949"/>
    </source>
</evidence>
<sequence length="146" mass="16601">METTLSEFLECVPELPENVKYVASERFKSPTTGEPLEWEIRPLSNAESERIKVQCQKEATKKGRLNQARFTKLYNDTVMVECTVFPDLRNGQLQDKFGVKSADPVELLGKMLCLPGEYNGYLEKVTEVNGFVVNQYEEAAEEAKND</sequence>
<dbReference type="Pfam" id="PF08890">
    <property type="entry name" value="Phage_TAC_5"/>
    <property type="match status" value="1"/>
</dbReference>
<gene>
    <name evidence="1" type="ORF">ACKQTC_03065</name>
</gene>
<dbReference type="RefSeq" id="WP_408976960.1">
    <property type="nucleotide sequence ID" value="NZ_JBJUVG010000003.1"/>
</dbReference>
<dbReference type="Proteomes" id="UP001631949">
    <property type="component" value="Unassembled WGS sequence"/>
</dbReference>
<dbReference type="InterPro" id="IPR038559">
    <property type="entry name" value="XkdN-like_sf"/>
</dbReference>
<protein>
    <submittedName>
        <fullName evidence="1">Phage tail assembly chaperone</fullName>
    </submittedName>
</protein>
<reference evidence="1 2" key="1">
    <citation type="journal article" date="2016" name="Int. J. Syst. Evol. Microbiol.">
        <title>Peptococcus simiae sp. nov., isolated from rhesus macaque faeces and emended description of the genus Peptococcus.</title>
        <authorList>
            <person name="Shkoporov A.N."/>
            <person name="Efimov B.A."/>
            <person name="Kondova I."/>
            <person name="Ouwerling B."/>
            <person name="Chaplin A.V."/>
            <person name="Shcherbakova V.A."/>
            <person name="Langermans J.A.M."/>
        </authorList>
    </citation>
    <scope>NUCLEOTIDE SEQUENCE [LARGE SCALE GENOMIC DNA]</scope>
    <source>
        <strain evidence="1 2">M108</strain>
    </source>
</reference>
<accession>A0ABW9GYF2</accession>
<dbReference type="Gene3D" id="3.30.2220.30">
    <property type="match status" value="1"/>
</dbReference>